<dbReference type="STRING" id="190650.CC_0215"/>
<dbReference type="Proteomes" id="UP000001816">
    <property type="component" value="Chromosome"/>
</dbReference>
<dbReference type="HOGENOM" id="CLU_074824_1_1_5"/>
<dbReference type="eggNOG" id="COG1262">
    <property type="taxonomic scope" value="Bacteria"/>
</dbReference>
<proteinExistence type="predicted"/>
<dbReference type="EMBL" id="AE005673">
    <property type="protein sequence ID" value="AAK22202.1"/>
    <property type="molecule type" value="Genomic_DNA"/>
</dbReference>
<dbReference type="PATRIC" id="fig|190650.5.peg.212"/>
<dbReference type="KEGG" id="ccr:CC_0215"/>
<evidence type="ECO:0000313" key="1">
    <source>
        <dbReference type="EMBL" id="AAK22202.1"/>
    </source>
</evidence>
<evidence type="ECO:0000313" key="2">
    <source>
        <dbReference type="Proteomes" id="UP000001816"/>
    </source>
</evidence>
<dbReference type="PIR" id="F87275">
    <property type="entry name" value="F87275"/>
</dbReference>
<organism evidence="1 2">
    <name type="scientific">Caulobacter vibrioides (strain ATCC 19089 / CIP 103742 / CB 15)</name>
    <name type="common">Caulobacter crescentus</name>
    <dbReference type="NCBI Taxonomy" id="190650"/>
    <lineage>
        <taxon>Bacteria</taxon>
        <taxon>Pseudomonadati</taxon>
        <taxon>Pseudomonadota</taxon>
        <taxon>Alphaproteobacteria</taxon>
        <taxon>Caulobacterales</taxon>
        <taxon>Caulobacteraceae</taxon>
        <taxon>Caulobacter</taxon>
    </lineage>
</organism>
<protein>
    <submittedName>
        <fullName evidence="1">SapC-related protein</fullName>
    </submittedName>
</protein>
<dbReference type="DNASU" id="944275"/>
<dbReference type="AlphaFoldDB" id="Q9ABL2"/>
<dbReference type="Pfam" id="PF07277">
    <property type="entry name" value="SapC"/>
    <property type="match status" value="1"/>
</dbReference>
<sequence>MRSSSKCSSVRFQFFVVELFMTTTQSAGEITGNVLFYNAPEPLNREQHAKLALVHKDKPYAFAAAGTAVPLTVSEFAPAALTFPVIFAGDDRVPLAVMGLNQQENLFIGADGSIEANVYIPAYIRRYPFVLANDDTQDRLIVCIDRGSDLLSEQGQTPLFDAKGEPTEYTQNCIKFCDDFEVERRRTDSFVQILKDNDLFELKKATFQPTDEVGAPVGEPVTVAEYFGVSEEKLNGLSAEKLKELQENGALAQIYAHLVSLLGWDRLINKTMMKQAEAANLN</sequence>
<gene>
    <name evidence="1" type="ordered locus">CC_0215</name>
</gene>
<keyword evidence="2" id="KW-1185">Reference proteome</keyword>
<dbReference type="BioCyc" id="CAULO:CC0215-MONOMER"/>
<name>Q9ABL2_CAUVC</name>
<dbReference type="InterPro" id="IPR010836">
    <property type="entry name" value="SapC"/>
</dbReference>
<dbReference type="EnsemblBacteria" id="AAK22202">
    <property type="protein sequence ID" value="AAK22202"/>
    <property type="gene ID" value="CC_0215"/>
</dbReference>
<reference evidence="1 2" key="1">
    <citation type="journal article" date="2001" name="Proc. Natl. Acad. Sci. U.S.A.">
        <title>Complete genome sequence of Caulobacter crescentus.</title>
        <authorList>
            <person name="Nierman W.C."/>
            <person name="Feldblyum T.V."/>
            <person name="Laub M.T."/>
            <person name="Paulsen I.T."/>
            <person name="Nelson K.E."/>
            <person name="Eisen J.A."/>
            <person name="Heidelberg J.F."/>
            <person name="Alley M.R."/>
            <person name="Ohta N."/>
            <person name="Maddock J.R."/>
            <person name="Potocka I."/>
            <person name="Nelson W.C."/>
            <person name="Newton A."/>
            <person name="Stephens C."/>
            <person name="Phadke N.D."/>
            <person name="Ely B."/>
            <person name="DeBoy R.T."/>
            <person name="Dodson R.J."/>
            <person name="Durkin A.S."/>
            <person name="Gwinn M.L."/>
            <person name="Haft D.H."/>
            <person name="Kolonay J.F."/>
            <person name="Smit J."/>
            <person name="Craven M.B."/>
            <person name="Khouri H."/>
            <person name="Shetty J."/>
            <person name="Berry K."/>
            <person name="Utterback T."/>
            <person name="Tran K."/>
            <person name="Wolf A."/>
            <person name="Vamathevan J."/>
            <person name="Ermolaeva M."/>
            <person name="White O."/>
            <person name="Salzberg S.L."/>
            <person name="Venter J.C."/>
            <person name="Shapiro L."/>
            <person name="Fraser C.M."/>
        </authorList>
    </citation>
    <scope>NUCLEOTIDE SEQUENCE [LARGE SCALE GENOMIC DNA]</scope>
    <source>
        <strain evidence="2">ATCC 19089 / CB15</strain>
    </source>
</reference>
<accession>Q9ABL2</accession>